<keyword evidence="4 8" id="KW-1003">Cell membrane</keyword>
<feature type="transmembrane region" description="Helical" evidence="8">
    <location>
        <begin position="107"/>
        <end position="126"/>
    </location>
</feature>
<dbReference type="AlphaFoldDB" id="A0A1I4EIK6"/>
<evidence type="ECO:0000256" key="3">
    <source>
        <dbReference type="ARBA" id="ARBA00022448"/>
    </source>
</evidence>
<evidence type="ECO:0000256" key="7">
    <source>
        <dbReference type="ARBA" id="ARBA00023136"/>
    </source>
</evidence>
<organism evidence="9 10">
    <name type="scientific">Neomesorhizobium albiziae</name>
    <dbReference type="NCBI Taxonomy" id="335020"/>
    <lineage>
        <taxon>Bacteria</taxon>
        <taxon>Pseudomonadati</taxon>
        <taxon>Pseudomonadota</taxon>
        <taxon>Alphaproteobacteria</taxon>
        <taxon>Hyphomicrobiales</taxon>
        <taxon>Phyllobacteriaceae</taxon>
        <taxon>Neomesorhizobium</taxon>
    </lineage>
</organism>
<sequence length="259" mass="27524">MIASAVAPQLTAATIFVAFAAVFLISFMRGAFGGGFAIIGIPLLSTVMDPVTAGGLLAPLFIAMDLFALRYWKPSTWSKPDLVLLLPGLVIGIGLGFVLFRSLDHRAIAILMAAITLIFVSLWFVGGGKVAVGPRSSPKAVAAGLTSGITTMVAHSGGPPLAMYLLPLGLSKEIYAGTTSLFFTVGNAIKAVPWLLLVKPAGNDWILMMVCLFAIPAGIWLGWRLHARLDQRQLYRACYGLLVVTSFKLLWDGLSGYLA</sequence>
<keyword evidence="7 8" id="KW-0472">Membrane</keyword>
<dbReference type="InterPro" id="IPR052017">
    <property type="entry name" value="TSUP"/>
</dbReference>
<evidence type="ECO:0000313" key="10">
    <source>
        <dbReference type="Proteomes" id="UP000323300"/>
    </source>
</evidence>
<protein>
    <recommendedName>
        <fullName evidence="8">Probable membrane transporter protein</fullName>
    </recommendedName>
</protein>
<dbReference type="OrthoDB" id="7028171at2"/>
<dbReference type="GO" id="GO:0005886">
    <property type="term" value="C:plasma membrane"/>
    <property type="evidence" value="ECO:0007669"/>
    <property type="project" value="UniProtKB-SubCell"/>
</dbReference>
<comment type="subcellular location">
    <subcellularLocation>
        <location evidence="1 8">Cell membrane</location>
        <topology evidence="1 8">Multi-pass membrane protein</topology>
    </subcellularLocation>
</comment>
<dbReference type="Pfam" id="PF01925">
    <property type="entry name" value="TauE"/>
    <property type="match status" value="1"/>
</dbReference>
<dbReference type="RefSeq" id="WP_149763260.1">
    <property type="nucleotide sequence ID" value="NZ_BSPE01000017.1"/>
</dbReference>
<evidence type="ECO:0000256" key="8">
    <source>
        <dbReference type="RuleBase" id="RU363041"/>
    </source>
</evidence>
<keyword evidence="3" id="KW-0813">Transport</keyword>
<accession>A0A1I4EIK6</accession>
<dbReference type="InterPro" id="IPR002781">
    <property type="entry name" value="TM_pro_TauE-like"/>
</dbReference>
<feature type="transmembrane region" description="Helical" evidence="8">
    <location>
        <begin position="205"/>
        <end position="222"/>
    </location>
</feature>
<feature type="transmembrane region" description="Helical" evidence="8">
    <location>
        <begin position="35"/>
        <end position="62"/>
    </location>
</feature>
<evidence type="ECO:0000313" key="9">
    <source>
        <dbReference type="EMBL" id="SFL05565.1"/>
    </source>
</evidence>
<dbReference type="EMBL" id="FOSL01000027">
    <property type="protein sequence ID" value="SFL05565.1"/>
    <property type="molecule type" value="Genomic_DNA"/>
</dbReference>
<gene>
    <name evidence="9" type="ORF">SAMN04488498_1276</name>
</gene>
<evidence type="ECO:0000256" key="6">
    <source>
        <dbReference type="ARBA" id="ARBA00022989"/>
    </source>
</evidence>
<reference evidence="9 10" key="1">
    <citation type="submission" date="2016-10" db="EMBL/GenBank/DDBJ databases">
        <authorList>
            <person name="Varghese N."/>
            <person name="Submissions S."/>
        </authorList>
    </citation>
    <scope>NUCLEOTIDE SEQUENCE [LARGE SCALE GENOMIC DNA]</scope>
    <source>
        <strain evidence="9 10">DSM 21822</strain>
    </source>
</reference>
<feature type="transmembrane region" description="Helical" evidence="8">
    <location>
        <begin position="6"/>
        <end position="28"/>
    </location>
</feature>
<keyword evidence="10" id="KW-1185">Reference proteome</keyword>
<evidence type="ECO:0000256" key="2">
    <source>
        <dbReference type="ARBA" id="ARBA00009142"/>
    </source>
</evidence>
<proteinExistence type="inferred from homology"/>
<evidence type="ECO:0000256" key="4">
    <source>
        <dbReference type="ARBA" id="ARBA00022475"/>
    </source>
</evidence>
<dbReference type="Proteomes" id="UP000323300">
    <property type="component" value="Unassembled WGS sequence"/>
</dbReference>
<evidence type="ECO:0000256" key="1">
    <source>
        <dbReference type="ARBA" id="ARBA00004651"/>
    </source>
</evidence>
<feature type="transmembrane region" description="Helical" evidence="8">
    <location>
        <begin position="82"/>
        <end position="100"/>
    </location>
</feature>
<name>A0A1I4EIK6_9HYPH</name>
<dbReference type="PANTHER" id="PTHR30269:SF37">
    <property type="entry name" value="MEMBRANE TRANSPORTER PROTEIN"/>
    <property type="match status" value="1"/>
</dbReference>
<evidence type="ECO:0000256" key="5">
    <source>
        <dbReference type="ARBA" id="ARBA00022692"/>
    </source>
</evidence>
<comment type="similarity">
    <text evidence="2 8">Belongs to the 4-toluene sulfonate uptake permease (TSUP) (TC 2.A.102) family.</text>
</comment>
<dbReference type="PANTHER" id="PTHR30269">
    <property type="entry name" value="TRANSMEMBRANE PROTEIN YFCA"/>
    <property type="match status" value="1"/>
</dbReference>
<keyword evidence="5 8" id="KW-0812">Transmembrane</keyword>
<keyword evidence="6 8" id="KW-1133">Transmembrane helix</keyword>